<sequence>MNYPNRKSVRVKWDTYQNGCYFVTVCTQNKIHYFGEIQNQTIQLTTLGKQLQNIIQDTINLRQNQFIEIPIFTVMPNHFHLIITINSDTDKHQHYFGNGQSNNLSAIIRGIKSSLTSFAIKNQIPFKWQPRFHEHIIRSEKAFNFIYDYIQNNVIQWEQDCFYG</sequence>
<comment type="caution">
    <text evidence="2">The sequence shown here is derived from an EMBL/GenBank/DDBJ whole genome shotgun (WGS) entry which is preliminary data.</text>
</comment>
<dbReference type="SMART" id="SM01321">
    <property type="entry name" value="Y1_Tnp"/>
    <property type="match status" value="1"/>
</dbReference>
<organism evidence="2 3">
    <name type="scientific">Actinobacillus minor NM305</name>
    <dbReference type="NCBI Taxonomy" id="637911"/>
    <lineage>
        <taxon>Bacteria</taxon>
        <taxon>Pseudomonadati</taxon>
        <taxon>Pseudomonadota</taxon>
        <taxon>Gammaproteobacteria</taxon>
        <taxon>Pasteurellales</taxon>
        <taxon>Pasteurellaceae</taxon>
        <taxon>Actinobacillus</taxon>
    </lineage>
</organism>
<name>C5S286_9PAST</name>
<dbReference type="SUPFAM" id="SSF143422">
    <property type="entry name" value="Transposase IS200-like"/>
    <property type="match status" value="1"/>
</dbReference>
<dbReference type="EMBL" id="ACQL01000097">
    <property type="protein sequence ID" value="EER47013.1"/>
    <property type="molecule type" value="Genomic_DNA"/>
</dbReference>
<gene>
    <name evidence="2" type="ORF">AM305_09926</name>
</gene>
<dbReference type="GO" id="GO:0006313">
    <property type="term" value="P:DNA transposition"/>
    <property type="evidence" value="ECO:0007669"/>
    <property type="project" value="InterPro"/>
</dbReference>
<dbReference type="InterPro" id="IPR036515">
    <property type="entry name" value="Transposase_17_sf"/>
</dbReference>
<accession>C5S286</accession>
<feature type="domain" description="Transposase IS200-like" evidence="1">
    <location>
        <begin position="16"/>
        <end position="153"/>
    </location>
</feature>
<dbReference type="Proteomes" id="UP000005532">
    <property type="component" value="Unassembled WGS sequence"/>
</dbReference>
<dbReference type="eggNOG" id="COG1943">
    <property type="taxonomic scope" value="Bacteria"/>
</dbReference>
<dbReference type="GO" id="GO:0043565">
    <property type="term" value="F:sequence-specific DNA binding"/>
    <property type="evidence" value="ECO:0007669"/>
    <property type="project" value="TreeGrafter"/>
</dbReference>
<dbReference type="AlphaFoldDB" id="C5S286"/>
<evidence type="ECO:0000313" key="2">
    <source>
        <dbReference type="EMBL" id="EER47013.1"/>
    </source>
</evidence>
<reference evidence="2 3" key="1">
    <citation type="journal article" date="2010" name="Vet. Microbiol.">
        <title>Production of haemolysins by strains of the Actinobacillus minor/porcitonsillarum complex.</title>
        <authorList>
            <person name="Arya G."/>
            <person name="Niven D.F."/>
        </authorList>
    </citation>
    <scope>NUCLEOTIDE SEQUENCE [LARGE SCALE GENOMIC DNA]</scope>
    <source>
        <strain evidence="2 3">NM305</strain>
    </source>
</reference>
<dbReference type="PANTHER" id="PTHR36966">
    <property type="entry name" value="REP-ASSOCIATED TYROSINE TRANSPOSASE"/>
    <property type="match status" value="1"/>
</dbReference>
<protein>
    <recommendedName>
        <fullName evidence="1">Transposase IS200-like domain-containing protein</fullName>
    </recommendedName>
</protein>
<dbReference type="PANTHER" id="PTHR36966:SF1">
    <property type="entry name" value="REP-ASSOCIATED TYROSINE TRANSPOSASE"/>
    <property type="match status" value="1"/>
</dbReference>
<dbReference type="RefSeq" id="WP_005824192.1">
    <property type="nucleotide sequence ID" value="NZ_ACQL01000097.1"/>
</dbReference>
<dbReference type="InterPro" id="IPR052715">
    <property type="entry name" value="RAYT_transposase"/>
</dbReference>
<evidence type="ECO:0000313" key="3">
    <source>
        <dbReference type="Proteomes" id="UP000005532"/>
    </source>
</evidence>
<proteinExistence type="predicted"/>
<dbReference type="GO" id="GO:0004803">
    <property type="term" value="F:transposase activity"/>
    <property type="evidence" value="ECO:0007669"/>
    <property type="project" value="InterPro"/>
</dbReference>
<dbReference type="OrthoDB" id="9794403at2"/>
<dbReference type="InterPro" id="IPR002686">
    <property type="entry name" value="Transposase_17"/>
</dbReference>
<dbReference type="Gene3D" id="3.30.70.1290">
    <property type="entry name" value="Transposase IS200-like"/>
    <property type="match status" value="1"/>
</dbReference>
<evidence type="ECO:0000259" key="1">
    <source>
        <dbReference type="SMART" id="SM01321"/>
    </source>
</evidence>